<comment type="caution">
    <text evidence="1">The sequence shown here is derived from an EMBL/GenBank/DDBJ whole genome shotgun (WGS) entry which is preliminary data.</text>
</comment>
<accession>A0A2N1MAI7</accession>
<dbReference type="AlphaFoldDB" id="A0A2N1MAI7"/>
<dbReference type="VEuPathDB" id="FungiDB:FUN_016985"/>
<dbReference type="EMBL" id="LLXL01003463">
    <property type="protein sequence ID" value="PKK58660.1"/>
    <property type="molecule type" value="Genomic_DNA"/>
</dbReference>
<name>A0A2N1MAI7_9GLOM</name>
<protein>
    <submittedName>
        <fullName evidence="1">Uncharacterized protein</fullName>
    </submittedName>
</protein>
<proteinExistence type="predicted"/>
<gene>
    <name evidence="1" type="ORF">RhiirC2_763265</name>
</gene>
<evidence type="ECO:0000313" key="2">
    <source>
        <dbReference type="Proteomes" id="UP000233469"/>
    </source>
</evidence>
<dbReference type="Proteomes" id="UP000233469">
    <property type="component" value="Unassembled WGS sequence"/>
</dbReference>
<organism evidence="1 2">
    <name type="scientific">Rhizophagus irregularis</name>
    <dbReference type="NCBI Taxonomy" id="588596"/>
    <lineage>
        <taxon>Eukaryota</taxon>
        <taxon>Fungi</taxon>
        <taxon>Fungi incertae sedis</taxon>
        <taxon>Mucoromycota</taxon>
        <taxon>Glomeromycotina</taxon>
        <taxon>Glomeromycetes</taxon>
        <taxon>Glomerales</taxon>
        <taxon>Glomeraceae</taxon>
        <taxon>Rhizophagus</taxon>
    </lineage>
</organism>
<reference evidence="1 2" key="2">
    <citation type="submission" date="2017-10" db="EMBL/GenBank/DDBJ databases">
        <title>Extensive intraspecific genome diversity in a model arbuscular mycorrhizal fungus.</title>
        <authorList>
            <person name="Chen E.C.H."/>
            <person name="Morin E."/>
            <person name="Baudet D."/>
            <person name="Noel J."/>
            <person name="Ndikumana S."/>
            <person name="Charron P."/>
            <person name="St-Onge C."/>
            <person name="Giorgi J."/>
            <person name="Grigoriev I.V."/>
            <person name="Roux C."/>
            <person name="Martin F.M."/>
            <person name="Corradi N."/>
        </authorList>
    </citation>
    <scope>NUCLEOTIDE SEQUENCE [LARGE SCALE GENOMIC DNA]</scope>
    <source>
        <strain evidence="1 2">C2</strain>
    </source>
</reference>
<reference evidence="1 2" key="1">
    <citation type="submission" date="2016-04" db="EMBL/GenBank/DDBJ databases">
        <title>Genome analyses suggest a sexual origin of heterokaryosis in a supposedly ancient asexual fungus.</title>
        <authorList>
            <person name="Ropars J."/>
            <person name="Sedzielewska K."/>
            <person name="Noel J."/>
            <person name="Charron P."/>
            <person name="Farinelli L."/>
            <person name="Marton T."/>
            <person name="Kruger M."/>
            <person name="Pelin A."/>
            <person name="Brachmann A."/>
            <person name="Corradi N."/>
        </authorList>
    </citation>
    <scope>NUCLEOTIDE SEQUENCE [LARGE SCALE GENOMIC DNA]</scope>
    <source>
        <strain evidence="1 2">C2</strain>
    </source>
</reference>
<evidence type="ECO:0000313" key="1">
    <source>
        <dbReference type="EMBL" id="PKK58660.1"/>
    </source>
</evidence>
<dbReference type="VEuPathDB" id="FungiDB:RhiirFUN_012444"/>
<sequence length="131" mass="15051">MSVDLGKSLDKKVDKELWAIKIGDEIRLIHPYNNNNDKSKEPRKVDIGCTVTNISGTGYLTVVLLKDREEQKIISSLLFLEKWLLDCDGVPIMYRNTTDRQLRDHIFVIRGGVKKKISDLYGEYNATPRNN</sequence>
<dbReference type="VEuPathDB" id="FungiDB:RhiirA1_424065"/>